<dbReference type="Gene3D" id="2.130.10.10">
    <property type="entry name" value="YVTN repeat-like/Quinoprotein amine dehydrogenase"/>
    <property type="match status" value="1"/>
</dbReference>
<dbReference type="AlphaFoldDB" id="A0AAJ8BTT5"/>
<dbReference type="VEuPathDB" id="FungiDB:An01g03240"/>
<evidence type="ECO:0000313" key="2">
    <source>
        <dbReference type="RefSeq" id="XP_059603149.1"/>
    </source>
</evidence>
<protein>
    <recommendedName>
        <fullName evidence="1">F-box domain-containing protein</fullName>
    </recommendedName>
</protein>
<dbReference type="InterPro" id="IPR001810">
    <property type="entry name" value="F-box_dom"/>
</dbReference>
<dbReference type="InterPro" id="IPR036322">
    <property type="entry name" value="WD40_repeat_dom_sf"/>
</dbReference>
<dbReference type="InterPro" id="IPR015943">
    <property type="entry name" value="WD40/YVTN_repeat-like_dom_sf"/>
</dbReference>
<dbReference type="Pfam" id="PF12937">
    <property type="entry name" value="F-box-like"/>
    <property type="match status" value="1"/>
</dbReference>
<dbReference type="GeneID" id="4978452"/>
<gene>
    <name evidence="2" type="ORF">An01g03240</name>
</gene>
<evidence type="ECO:0000259" key="1">
    <source>
        <dbReference type="PROSITE" id="PS50181"/>
    </source>
</evidence>
<dbReference type="CDD" id="cd09917">
    <property type="entry name" value="F-box_SF"/>
    <property type="match status" value="1"/>
</dbReference>
<accession>A0AAJ8BTT5</accession>
<dbReference type="SUPFAM" id="SSF81383">
    <property type="entry name" value="F-box domain"/>
    <property type="match status" value="1"/>
</dbReference>
<dbReference type="SUPFAM" id="SSF50978">
    <property type="entry name" value="WD40 repeat-like"/>
    <property type="match status" value="1"/>
</dbReference>
<organism evidence="2">
    <name type="scientific">Aspergillus niger</name>
    <dbReference type="NCBI Taxonomy" id="5061"/>
    <lineage>
        <taxon>Eukaryota</taxon>
        <taxon>Fungi</taxon>
        <taxon>Dikarya</taxon>
        <taxon>Ascomycota</taxon>
        <taxon>Pezizomycotina</taxon>
        <taxon>Eurotiomycetes</taxon>
        <taxon>Eurotiomycetidae</taxon>
        <taxon>Eurotiales</taxon>
        <taxon>Aspergillaceae</taxon>
        <taxon>Aspergillus</taxon>
        <taxon>Aspergillus subgen. Circumdati</taxon>
    </lineage>
</organism>
<reference evidence="2" key="2">
    <citation type="submission" date="2025-08" db="UniProtKB">
        <authorList>
            <consortium name="RefSeq"/>
        </authorList>
    </citation>
    <scope>IDENTIFICATION</scope>
</reference>
<name>A0AAJ8BTT5_ASPNG</name>
<dbReference type="InterPro" id="IPR036047">
    <property type="entry name" value="F-box-like_dom_sf"/>
</dbReference>
<dbReference type="RefSeq" id="XP_059603149.1">
    <property type="nucleotide sequence ID" value="XM_059746885.1"/>
</dbReference>
<feature type="domain" description="F-box" evidence="1">
    <location>
        <begin position="1"/>
        <end position="48"/>
    </location>
</feature>
<proteinExistence type="predicted"/>
<sequence>MLAELPPEIIQLITSYLPSASALVNLSRTCWRLHHVVAAQDWRIFRSFVETKFPGVETPEIWREAAQALTSRSRALDKHAVVGRFVVPASEAVKVGSHSSTRRDNPTHGYRPALDSYEVWNGSSWNDRKEVLAWGAADELVLRIAEPGPNSKGKWVVFNDLDHISSHDDICGVHILRPGHPSKEPQTEHIVVARARGELFHLSIDPNIACHIYKQRFMTSGGGIERTDMSDGKDPILSAHLSDGSISFFSTTSGEAEVYPFARLNADSSNNATISSRHKYSKFLSPSLFAVGTGRIHDAITISAITPQGLSPSRELNVELVDFERLNLDTTIRSNVNAIAPLDPTGQVFLAAWGDRAIRYNHPICHYSTLYANTLRLHDLRSNEEYEKTYRDTTDQNPIYCIHPFGHDRFVVGAGGDALVKIFDLRMPKHDTYSYRDARPSRTLLKNNEPIVDSLSSLSLTATNNSIAFPRKDISIFLSAHPPSSRPQGRRRHNTRSYRGAIYSMTSPSPSSPTIYTGVADGVVRLDFASTDDLLGPCQDWYREPLLLSNDVRLENTVAHTRSADKVLDLSGYERPEDTTASITLRTQQPFVFVGVEDGLAEEITGWDRRWERLEKPGAWRRAD</sequence>
<dbReference type="SMART" id="SM00256">
    <property type="entry name" value="FBOX"/>
    <property type="match status" value="1"/>
</dbReference>
<dbReference type="KEGG" id="ang:An01g03240"/>
<reference evidence="2" key="1">
    <citation type="submission" date="2025-02" db="EMBL/GenBank/DDBJ databases">
        <authorList>
            <consortium name="NCBI Genome Project"/>
        </authorList>
    </citation>
    <scope>NUCLEOTIDE SEQUENCE</scope>
</reference>
<dbReference type="PROSITE" id="PS50181">
    <property type="entry name" value="FBOX"/>
    <property type="match status" value="1"/>
</dbReference>